<comment type="similarity">
    <text evidence="1">Belongs to the ComF/GntX family.</text>
</comment>
<dbReference type="Proteomes" id="UP000323632">
    <property type="component" value="Unassembled WGS sequence"/>
</dbReference>
<dbReference type="InterPro" id="IPR000836">
    <property type="entry name" value="PRTase_dom"/>
</dbReference>
<evidence type="ECO:0000313" key="3">
    <source>
        <dbReference type="EMBL" id="KAA5537000.1"/>
    </source>
</evidence>
<feature type="domain" description="Phosphoribosyltransferase" evidence="2">
    <location>
        <begin position="139"/>
        <end position="231"/>
    </location>
</feature>
<dbReference type="RefSeq" id="WP_150031577.1">
    <property type="nucleotide sequence ID" value="NZ_VWSH01000001.1"/>
</dbReference>
<evidence type="ECO:0000259" key="2">
    <source>
        <dbReference type="Pfam" id="PF00156"/>
    </source>
</evidence>
<dbReference type="Pfam" id="PF00156">
    <property type="entry name" value="Pribosyltran"/>
    <property type="match status" value="1"/>
</dbReference>
<reference evidence="3 4" key="1">
    <citation type="submission" date="2019-09" db="EMBL/GenBank/DDBJ databases">
        <title>Genome sequence and assembly of Taibaiella sp.</title>
        <authorList>
            <person name="Chhetri G."/>
        </authorList>
    </citation>
    <scope>NUCLEOTIDE SEQUENCE [LARGE SCALE GENOMIC DNA]</scope>
    <source>
        <strain evidence="3 4">KVB11</strain>
    </source>
</reference>
<comment type="caution">
    <text evidence="3">The sequence shown here is derived from an EMBL/GenBank/DDBJ whole genome shotgun (WGS) entry which is preliminary data.</text>
</comment>
<evidence type="ECO:0000313" key="4">
    <source>
        <dbReference type="Proteomes" id="UP000323632"/>
    </source>
</evidence>
<dbReference type="PANTHER" id="PTHR47505:SF1">
    <property type="entry name" value="DNA UTILIZATION PROTEIN YHGH"/>
    <property type="match status" value="1"/>
</dbReference>
<proteinExistence type="inferred from homology"/>
<accession>A0A5M6CRK5</accession>
<dbReference type="Gene3D" id="3.40.50.2020">
    <property type="match status" value="1"/>
</dbReference>
<dbReference type="AlphaFoldDB" id="A0A5M6CRK5"/>
<dbReference type="InterPro" id="IPR051910">
    <property type="entry name" value="ComF/GntX_DNA_util-trans"/>
</dbReference>
<keyword evidence="4" id="KW-1185">Reference proteome</keyword>
<dbReference type="CDD" id="cd06223">
    <property type="entry name" value="PRTases_typeI"/>
    <property type="match status" value="1"/>
</dbReference>
<dbReference type="PANTHER" id="PTHR47505">
    <property type="entry name" value="DNA UTILIZATION PROTEIN YHGH"/>
    <property type="match status" value="1"/>
</dbReference>
<organism evidence="3 4">
    <name type="scientific">Taibaiella lutea</name>
    <dbReference type="NCBI Taxonomy" id="2608001"/>
    <lineage>
        <taxon>Bacteria</taxon>
        <taxon>Pseudomonadati</taxon>
        <taxon>Bacteroidota</taxon>
        <taxon>Chitinophagia</taxon>
        <taxon>Chitinophagales</taxon>
        <taxon>Chitinophagaceae</taxon>
        <taxon>Taibaiella</taxon>
    </lineage>
</organism>
<evidence type="ECO:0000256" key="1">
    <source>
        <dbReference type="ARBA" id="ARBA00008007"/>
    </source>
</evidence>
<name>A0A5M6CRK5_9BACT</name>
<gene>
    <name evidence="3" type="ORF">F0919_04835</name>
</gene>
<sequence>MIISILKNTAESLLHLFYPQLCASCNRPLHRDENSLCLHCILKLPRTGFHNHQENKAANIFIGRAPIEHATSFVYFTKDGIVQDLLHTFKYEGKKDIGRLLGMLFASELKSTDWINKIDYIIAIPLHKRKERQRGFNQAEIFAESIAKELNISLLKNSVIRTKFTHSQTTKNRLERIENVSGIFSVLKKQDLKNKHILLIDDVLTTGATLESCALELLKTKSVKVSIATIALAMD</sequence>
<dbReference type="EMBL" id="VWSH01000001">
    <property type="protein sequence ID" value="KAA5537000.1"/>
    <property type="molecule type" value="Genomic_DNA"/>
</dbReference>
<dbReference type="InterPro" id="IPR029057">
    <property type="entry name" value="PRTase-like"/>
</dbReference>
<dbReference type="SUPFAM" id="SSF53271">
    <property type="entry name" value="PRTase-like"/>
    <property type="match status" value="1"/>
</dbReference>
<protein>
    <submittedName>
        <fullName evidence="3">ComF family protein</fullName>
    </submittedName>
</protein>